<keyword evidence="4 7" id="KW-1133">Transmembrane helix</keyword>
<evidence type="ECO:0000256" key="6">
    <source>
        <dbReference type="SAM" id="MobiDB-lite"/>
    </source>
</evidence>
<feature type="transmembrane region" description="Helical" evidence="7">
    <location>
        <begin position="85"/>
        <end position="104"/>
    </location>
</feature>
<evidence type="ECO:0000256" key="4">
    <source>
        <dbReference type="ARBA" id="ARBA00022989"/>
    </source>
</evidence>
<reference evidence="9 10" key="1">
    <citation type="submission" date="2018-06" db="EMBL/GenBank/DDBJ databases">
        <authorList>
            <consortium name="Pathogen Informatics"/>
            <person name="Doyle S."/>
        </authorList>
    </citation>
    <scope>NUCLEOTIDE SEQUENCE [LARGE SCALE GENOMIC DNA]</scope>
    <source>
        <strain evidence="9 10">NCTC11157</strain>
    </source>
</reference>
<feature type="region of interest" description="Disordered" evidence="6">
    <location>
        <begin position="17"/>
        <end position="58"/>
    </location>
</feature>
<dbReference type="EMBL" id="UGTL01000001">
    <property type="protein sequence ID" value="SUB85294.1"/>
    <property type="molecule type" value="Genomic_DNA"/>
</dbReference>
<evidence type="ECO:0000313" key="10">
    <source>
        <dbReference type="Proteomes" id="UP000254072"/>
    </source>
</evidence>
<evidence type="ECO:0000259" key="8">
    <source>
        <dbReference type="Pfam" id="PF02706"/>
    </source>
</evidence>
<dbReference type="AlphaFoldDB" id="A0A379DYZ4"/>
<dbReference type="InterPro" id="IPR003856">
    <property type="entry name" value="LPS_length_determ_N"/>
</dbReference>
<dbReference type="Proteomes" id="UP000254072">
    <property type="component" value="Unassembled WGS sequence"/>
</dbReference>
<evidence type="ECO:0000313" key="9">
    <source>
        <dbReference type="EMBL" id="SUB85294.1"/>
    </source>
</evidence>
<feature type="domain" description="Polysaccharide chain length determinant N-terminal" evidence="8">
    <location>
        <begin position="71"/>
        <end position="166"/>
    </location>
</feature>
<accession>A0A379DYZ4</accession>
<evidence type="ECO:0000256" key="2">
    <source>
        <dbReference type="ARBA" id="ARBA00022475"/>
    </source>
</evidence>
<keyword evidence="2" id="KW-1003">Cell membrane</keyword>
<dbReference type="GeneID" id="91082220"/>
<dbReference type="PANTHER" id="PTHR32309:SF13">
    <property type="entry name" value="FERRIC ENTEROBACTIN TRANSPORT PROTEIN FEPE"/>
    <property type="match status" value="1"/>
</dbReference>
<name>A0A379DYZ4_9BACT</name>
<protein>
    <submittedName>
        <fullName evidence="9">Capsular polysaccharide biosynthesis protein</fullName>
    </submittedName>
</protein>
<evidence type="ECO:0000256" key="1">
    <source>
        <dbReference type="ARBA" id="ARBA00004651"/>
    </source>
</evidence>
<dbReference type="GO" id="GO:0004713">
    <property type="term" value="F:protein tyrosine kinase activity"/>
    <property type="evidence" value="ECO:0007669"/>
    <property type="project" value="TreeGrafter"/>
</dbReference>
<evidence type="ECO:0000256" key="3">
    <source>
        <dbReference type="ARBA" id="ARBA00022692"/>
    </source>
</evidence>
<evidence type="ECO:0000256" key="5">
    <source>
        <dbReference type="ARBA" id="ARBA00023136"/>
    </source>
</evidence>
<dbReference type="RefSeq" id="WP_021668518.1">
    <property type="nucleotide sequence ID" value="NZ_UGTL01000001.1"/>
</dbReference>
<dbReference type="PANTHER" id="PTHR32309">
    <property type="entry name" value="TYROSINE-PROTEIN KINASE"/>
    <property type="match status" value="1"/>
</dbReference>
<evidence type="ECO:0000256" key="7">
    <source>
        <dbReference type="SAM" id="Phobius"/>
    </source>
</evidence>
<dbReference type="OrthoDB" id="1522571at2"/>
<gene>
    <name evidence="9" type="ORF">NCTC11157_01018</name>
</gene>
<comment type="subcellular location">
    <subcellularLocation>
        <location evidence="1">Cell membrane</location>
        <topology evidence="1">Multi-pass membrane protein</topology>
    </subcellularLocation>
</comment>
<keyword evidence="5 7" id="KW-0472">Membrane</keyword>
<keyword evidence="3 7" id="KW-0812">Transmembrane</keyword>
<dbReference type="GO" id="GO:0005886">
    <property type="term" value="C:plasma membrane"/>
    <property type="evidence" value="ECO:0007669"/>
    <property type="project" value="UniProtKB-SubCell"/>
</dbReference>
<proteinExistence type="predicted"/>
<feature type="transmembrane region" description="Helical" evidence="7">
    <location>
        <begin position="388"/>
        <end position="408"/>
    </location>
</feature>
<dbReference type="InterPro" id="IPR050445">
    <property type="entry name" value="Bact_polysacc_biosynth/exp"/>
</dbReference>
<sequence>MQKNIWQMLKWLKDKTTKKDKNNLSSSDNNNDDKLENNDNIEDSQNETVCENKQEKEKAEEYTVRKKKHIEFDLFGFFLVLKKRWWVVGIFTLVFGTFGVWVAFQIPRIYKANILLAPETANNSMLSNVSSLAAMVGLYNDANPTGDAIYPEIYPELMSSNDFLVNLFDIKVTTLDKKTQTTYYDYLTNHQEETWWGKKMKVFSDYIKKNFMQKNQITRGDSVHVNPFELTEKQSSIVKSMREDILCSVDKKTNIINIEITAQDPLVAATMADSVKNKLQKSITKYKTSKARNDLKYMEGLFASAKADYEKARRKYAAYCDANQEAILESIRSEQENLENDMQLKYNIYTQLVQQLQMARAKLQEKVPAFTVVQSASVPIKHSNTPKIYILAVFLFIGWIICSTLLIIKYRKEILIIRS</sequence>
<dbReference type="Pfam" id="PF02706">
    <property type="entry name" value="Wzz"/>
    <property type="match status" value="1"/>
</dbReference>
<organism evidence="9 10">
    <name type="scientific">Prevotella disiens</name>
    <dbReference type="NCBI Taxonomy" id="28130"/>
    <lineage>
        <taxon>Bacteria</taxon>
        <taxon>Pseudomonadati</taxon>
        <taxon>Bacteroidota</taxon>
        <taxon>Bacteroidia</taxon>
        <taxon>Bacteroidales</taxon>
        <taxon>Prevotellaceae</taxon>
        <taxon>Prevotella</taxon>
    </lineage>
</organism>